<dbReference type="HOGENOM" id="CLU_107928_1_0_9"/>
<dbReference type="InParanoid" id="G4Q6U7"/>
<evidence type="ECO:0000313" key="3">
    <source>
        <dbReference type="Proteomes" id="UP000007093"/>
    </source>
</evidence>
<accession>G4Q6U7</accession>
<proteinExistence type="predicted"/>
<dbReference type="CDD" id="cd01038">
    <property type="entry name" value="Endonuclease_DUF559"/>
    <property type="match status" value="1"/>
</dbReference>
<dbReference type="KEGG" id="ain:Acin_1019"/>
<dbReference type="Proteomes" id="UP000007093">
    <property type="component" value="Chromosome"/>
</dbReference>
<dbReference type="eggNOG" id="COG2852">
    <property type="taxonomic scope" value="Bacteria"/>
</dbReference>
<sequence>MKTYYQNHKDKENLAYAREMRRHMTPEESKLWFGFLKRYPIRFVRQKRIAGYIADFYCAKGKLIIEVDGIHHYTPKQREYDEERSKVLMDWGYAVFRIDNDWIKNNFYEVCKYIDEIVMERTGIDIRKL</sequence>
<evidence type="ECO:0000259" key="1">
    <source>
        <dbReference type="Pfam" id="PF04480"/>
    </source>
</evidence>
<dbReference type="GeneID" id="92878738"/>
<name>G4Q6U7_ACIIR</name>
<protein>
    <recommendedName>
        <fullName evidence="1">DUF559 domain-containing protein</fullName>
    </recommendedName>
</protein>
<keyword evidence="3" id="KW-1185">Reference proteome</keyword>
<dbReference type="PATRIC" id="fig|568816.4.peg.979"/>
<dbReference type="Gene3D" id="3.40.960.10">
    <property type="entry name" value="VSR Endonuclease"/>
    <property type="match status" value="1"/>
</dbReference>
<dbReference type="EMBL" id="CP003058">
    <property type="protein sequence ID" value="AEQ22246.1"/>
    <property type="molecule type" value="Genomic_DNA"/>
</dbReference>
<reference evidence="2 3" key="1">
    <citation type="journal article" date="2011" name="J. Bacteriol.">
        <title>Complete genome sequence of Acidaminococcus intestini RYC-MR95, a Gram-negative bacterium from the phylum Firmicutes.</title>
        <authorList>
            <person name="D'Auria G."/>
            <person name="Galan J.C."/>
            <person name="Rodriguez-Alcayna M."/>
            <person name="Moya A."/>
            <person name="Baquero F."/>
            <person name="Latorre A."/>
        </authorList>
    </citation>
    <scope>NUCLEOTIDE SEQUENCE [LARGE SCALE GENOMIC DNA]</scope>
    <source>
        <strain evidence="2 3">RyC-MR95</strain>
    </source>
</reference>
<dbReference type="Pfam" id="PF04480">
    <property type="entry name" value="DUF559"/>
    <property type="match status" value="1"/>
</dbReference>
<dbReference type="PANTHER" id="PTHR38590:SF1">
    <property type="entry name" value="BLL0828 PROTEIN"/>
    <property type="match status" value="1"/>
</dbReference>
<dbReference type="SUPFAM" id="SSF52980">
    <property type="entry name" value="Restriction endonuclease-like"/>
    <property type="match status" value="1"/>
</dbReference>
<dbReference type="AlphaFoldDB" id="G4Q6U7"/>
<evidence type="ECO:0000313" key="2">
    <source>
        <dbReference type="EMBL" id="AEQ22246.1"/>
    </source>
</evidence>
<organism evidence="2 3">
    <name type="scientific">Acidaminococcus intestini (strain RyC-MR95)</name>
    <dbReference type="NCBI Taxonomy" id="568816"/>
    <lineage>
        <taxon>Bacteria</taxon>
        <taxon>Bacillati</taxon>
        <taxon>Bacillota</taxon>
        <taxon>Negativicutes</taxon>
        <taxon>Acidaminococcales</taxon>
        <taxon>Acidaminococcaceae</taxon>
        <taxon>Acidaminococcus</taxon>
    </lineage>
</organism>
<dbReference type="InterPro" id="IPR007569">
    <property type="entry name" value="DUF559"/>
</dbReference>
<dbReference type="InterPro" id="IPR011335">
    <property type="entry name" value="Restrct_endonuc-II-like"/>
</dbReference>
<feature type="domain" description="DUF559" evidence="1">
    <location>
        <begin position="13"/>
        <end position="116"/>
    </location>
</feature>
<dbReference type="PANTHER" id="PTHR38590">
    <property type="entry name" value="BLL0828 PROTEIN"/>
    <property type="match status" value="1"/>
</dbReference>
<dbReference type="InterPro" id="IPR047216">
    <property type="entry name" value="Endonuclease_DUF559_bact"/>
</dbReference>
<gene>
    <name evidence="2" type="ordered locus">Acin_1019</name>
</gene>
<dbReference type="RefSeq" id="WP_014128408.1">
    <property type="nucleotide sequence ID" value="NC_016077.1"/>
</dbReference>